<dbReference type="SUPFAM" id="SSF48008">
    <property type="entry name" value="GntR ligand-binding domain-like"/>
    <property type="match status" value="1"/>
</dbReference>
<dbReference type="InterPro" id="IPR036390">
    <property type="entry name" value="WH_DNA-bd_sf"/>
</dbReference>
<dbReference type="Gene3D" id="1.10.10.10">
    <property type="entry name" value="Winged helix-like DNA-binding domain superfamily/Winged helix DNA-binding domain"/>
    <property type="match status" value="1"/>
</dbReference>
<organism evidence="5 6">
    <name type="scientific">Roseomonas acroporae</name>
    <dbReference type="NCBI Taxonomy" id="2937791"/>
    <lineage>
        <taxon>Bacteria</taxon>
        <taxon>Pseudomonadati</taxon>
        <taxon>Pseudomonadota</taxon>
        <taxon>Alphaproteobacteria</taxon>
        <taxon>Acetobacterales</taxon>
        <taxon>Roseomonadaceae</taxon>
        <taxon>Roseomonas</taxon>
    </lineage>
</organism>
<dbReference type="InterPro" id="IPR036388">
    <property type="entry name" value="WH-like_DNA-bd_sf"/>
</dbReference>
<dbReference type="SMART" id="SM00895">
    <property type="entry name" value="FCD"/>
    <property type="match status" value="1"/>
</dbReference>
<dbReference type="PANTHER" id="PTHR43537:SF45">
    <property type="entry name" value="GNTR FAMILY REGULATORY PROTEIN"/>
    <property type="match status" value="1"/>
</dbReference>
<gene>
    <name evidence="5" type="ORF">M0638_06160</name>
</gene>
<proteinExistence type="predicted"/>
<evidence type="ECO:0000256" key="3">
    <source>
        <dbReference type="ARBA" id="ARBA00023163"/>
    </source>
</evidence>
<accession>A0A9X1Y8C4</accession>
<evidence type="ECO:0000313" key="5">
    <source>
        <dbReference type="EMBL" id="MCK8783962.1"/>
    </source>
</evidence>
<keyword evidence="6" id="KW-1185">Reference proteome</keyword>
<reference evidence="5" key="1">
    <citation type="submission" date="2022-04" db="EMBL/GenBank/DDBJ databases">
        <title>Roseomonas acroporae sp. nov., isolated from coral Acropora digitifera.</title>
        <authorList>
            <person name="Sun H."/>
        </authorList>
    </citation>
    <scope>NUCLEOTIDE SEQUENCE</scope>
    <source>
        <strain evidence="5">NAR14</strain>
    </source>
</reference>
<sequence length="233" mass="25208">MDSIASTRPAEALASFDRGPSATEFAYRSLRAAILSLSLPPRTVISRGTLAAELGVSQTPVREALIRLQEETLIEVVPHSATRVARIDLDNARQAHFLRLSVELEAVRVVAARQDDTAAALEDEIGRQRALLAQGDAAGFAAADTAFHGLLYNAGGVAGLWELIRSRSGHLDRLRRLHLPSPGKGEMILREHGAIAAAIRQHAPEAAAQALRRHLSHTFGELDSVRAVHPDYF</sequence>
<dbReference type="Pfam" id="PF00392">
    <property type="entry name" value="GntR"/>
    <property type="match status" value="1"/>
</dbReference>
<evidence type="ECO:0000256" key="2">
    <source>
        <dbReference type="ARBA" id="ARBA00023125"/>
    </source>
</evidence>
<dbReference type="Gene3D" id="1.20.120.530">
    <property type="entry name" value="GntR ligand-binding domain-like"/>
    <property type="match status" value="1"/>
</dbReference>
<dbReference type="InterPro" id="IPR008920">
    <property type="entry name" value="TF_FadR/GntR_C"/>
</dbReference>
<dbReference type="EMBL" id="JALPRX010000022">
    <property type="protein sequence ID" value="MCK8783962.1"/>
    <property type="molecule type" value="Genomic_DNA"/>
</dbReference>
<name>A0A9X1Y8C4_9PROT</name>
<keyword evidence="1" id="KW-0805">Transcription regulation</keyword>
<dbReference type="PANTHER" id="PTHR43537">
    <property type="entry name" value="TRANSCRIPTIONAL REGULATOR, GNTR FAMILY"/>
    <property type="match status" value="1"/>
</dbReference>
<evidence type="ECO:0000259" key="4">
    <source>
        <dbReference type="PROSITE" id="PS50949"/>
    </source>
</evidence>
<feature type="domain" description="HTH gntR-type" evidence="4">
    <location>
        <begin position="20"/>
        <end position="87"/>
    </location>
</feature>
<dbReference type="RefSeq" id="WP_248666081.1">
    <property type="nucleotide sequence ID" value="NZ_JALPRX010000022.1"/>
</dbReference>
<dbReference type="InterPro" id="IPR000524">
    <property type="entry name" value="Tscrpt_reg_HTH_GntR"/>
</dbReference>
<dbReference type="InterPro" id="IPR011711">
    <property type="entry name" value="GntR_C"/>
</dbReference>
<protein>
    <submittedName>
        <fullName evidence="5">GntR family transcriptional regulator</fullName>
    </submittedName>
</protein>
<dbReference type="AlphaFoldDB" id="A0A9X1Y8C4"/>
<comment type="caution">
    <text evidence="5">The sequence shown here is derived from an EMBL/GenBank/DDBJ whole genome shotgun (WGS) entry which is preliminary data.</text>
</comment>
<dbReference type="SMART" id="SM00345">
    <property type="entry name" value="HTH_GNTR"/>
    <property type="match status" value="1"/>
</dbReference>
<dbReference type="Proteomes" id="UP001139516">
    <property type="component" value="Unassembled WGS sequence"/>
</dbReference>
<evidence type="ECO:0000313" key="6">
    <source>
        <dbReference type="Proteomes" id="UP001139516"/>
    </source>
</evidence>
<keyword evidence="2" id="KW-0238">DNA-binding</keyword>
<dbReference type="PROSITE" id="PS50949">
    <property type="entry name" value="HTH_GNTR"/>
    <property type="match status" value="1"/>
</dbReference>
<dbReference type="SUPFAM" id="SSF46785">
    <property type="entry name" value="Winged helix' DNA-binding domain"/>
    <property type="match status" value="1"/>
</dbReference>
<dbReference type="GO" id="GO:0003677">
    <property type="term" value="F:DNA binding"/>
    <property type="evidence" value="ECO:0007669"/>
    <property type="project" value="UniProtKB-KW"/>
</dbReference>
<evidence type="ECO:0000256" key="1">
    <source>
        <dbReference type="ARBA" id="ARBA00023015"/>
    </source>
</evidence>
<dbReference type="GO" id="GO:0003700">
    <property type="term" value="F:DNA-binding transcription factor activity"/>
    <property type="evidence" value="ECO:0007669"/>
    <property type="project" value="InterPro"/>
</dbReference>
<dbReference type="Pfam" id="PF07729">
    <property type="entry name" value="FCD"/>
    <property type="match status" value="1"/>
</dbReference>
<keyword evidence="3" id="KW-0804">Transcription</keyword>